<dbReference type="AlphaFoldDB" id="G2QCJ4"/>
<dbReference type="GeneID" id="11509857"/>
<evidence type="ECO:0008006" key="4">
    <source>
        <dbReference type="Google" id="ProtNLM"/>
    </source>
</evidence>
<protein>
    <recommendedName>
        <fullName evidence="4">Carbohydrate-binding module family 50 protein</fullName>
    </recommendedName>
</protein>
<evidence type="ECO:0000313" key="2">
    <source>
        <dbReference type="EMBL" id="AEO58170.1"/>
    </source>
</evidence>
<keyword evidence="3" id="KW-1185">Reference proteome</keyword>
<dbReference type="OMA" id="GNITGHE"/>
<organism evidence="2 3">
    <name type="scientific">Thermothelomyces thermophilus (strain ATCC 42464 / BCRC 31852 / DSM 1799)</name>
    <name type="common">Sporotrichum thermophile</name>
    <dbReference type="NCBI Taxonomy" id="573729"/>
    <lineage>
        <taxon>Eukaryota</taxon>
        <taxon>Fungi</taxon>
        <taxon>Dikarya</taxon>
        <taxon>Ascomycota</taxon>
        <taxon>Pezizomycotina</taxon>
        <taxon>Sordariomycetes</taxon>
        <taxon>Sordariomycetidae</taxon>
        <taxon>Sordariales</taxon>
        <taxon>Chaetomiaceae</taxon>
        <taxon>Thermothelomyces</taxon>
    </lineage>
</organism>
<dbReference type="VEuPathDB" id="FungiDB:MYCTH_2305349"/>
<dbReference type="OrthoDB" id="2107166at2759"/>
<proteinExistence type="predicted"/>
<dbReference type="eggNOG" id="ENOG502S3JP">
    <property type="taxonomic scope" value="Eukaryota"/>
</dbReference>
<dbReference type="EMBL" id="CP003004">
    <property type="protein sequence ID" value="AEO58170.1"/>
    <property type="molecule type" value="Genomic_DNA"/>
</dbReference>
<dbReference type="Proteomes" id="UP000007322">
    <property type="component" value="Chromosome 3"/>
</dbReference>
<feature type="compositionally biased region" description="Gly residues" evidence="1">
    <location>
        <begin position="284"/>
        <end position="296"/>
    </location>
</feature>
<evidence type="ECO:0000256" key="1">
    <source>
        <dbReference type="SAM" id="MobiDB-lite"/>
    </source>
</evidence>
<evidence type="ECO:0000313" key="3">
    <source>
        <dbReference type="Proteomes" id="UP000007322"/>
    </source>
</evidence>
<gene>
    <name evidence="2" type="ORF">MYCTH_2305349</name>
</gene>
<accession>G2QCJ4</accession>
<feature type="region of interest" description="Disordered" evidence="1">
    <location>
        <begin position="82"/>
        <end position="311"/>
    </location>
</feature>
<feature type="compositionally biased region" description="Low complexity" evidence="1">
    <location>
        <begin position="207"/>
        <end position="217"/>
    </location>
</feature>
<dbReference type="RefSeq" id="XP_003663415.1">
    <property type="nucleotide sequence ID" value="XM_003663367.1"/>
</dbReference>
<feature type="compositionally biased region" description="Low complexity" evidence="1">
    <location>
        <begin position="162"/>
        <end position="197"/>
    </location>
</feature>
<dbReference type="KEGG" id="mtm:MYCTH_2305349"/>
<dbReference type="HOGENOM" id="CLU_894824_0_0_1"/>
<feature type="compositionally biased region" description="Polar residues" evidence="1">
    <location>
        <begin position="100"/>
        <end position="112"/>
    </location>
</feature>
<name>G2QCJ4_THET4</name>
<reference evidence="2 3" key="1">
    <citation type="journal article" date="2011" name="Nat. Biotechnol.">
        <title>Comparative genomic analysis of the thermophilic biomass-degrading fungi Myceliophthora thermophila and Thielavia terrestris.</title>
        <authorList>
            <person name="Berka R.M."/>
            <person name="Grigoriev I.V."/>
            <person name="Otillar R."/>
            <person name="Salamov A."/>
            <person name="Grimwood J."/>
            <person name="Reid I."/>
            <person name="Ishmael N."/>
            <person name="John T."/>
            <person name="Darmond C."/>
            <person name="Moisan M.-C."/>
            <person name="Henrissat B."/>
            <person name="Coutinho P.M."/>
            <person name="Lombard V."/>
            <person name="Natvig D.O."/>
            <person name="Lindquist E."/>
            <person name="Schmutz J."/>
            <person name="Lucas S."/>
            <person name="Harris P."/>
            <person name="Powlowski J."/>
            <person name="Bellemare A."/>
            <person name="Taylor D."/>
            <person name="Butler G."/>
            <person name="de Vries R.P."/>
            <person name="Allijn I.E."/>
            <person name="van den Brink J."/>
            <person name="Ushinsky S."/>
            <person name="Storms R."/>
            <person name="Powell A.J."/>
            <person name="Paulsen I.T."/>
            <person name="Elbourne L.D.H."/>
            <person name="Baker S.E."/>
            <person name="Magnuson J."/>
            <person name="LaBoissiere S."/>
            <person name="Clutterbuck A.J."/>
            <person name="Martinez D."/>
            <person name="Wogulis M."/>
            <person name="de Leon A.L."/>
            <person name="Rey M.W."/>
            <person name="Tsang A."/>
        </authorList>
    </citation>
    <scope>NUCLEOTIDE SEQUENCE [LARGE SCALE GENOMIC DNA]</scope>
    <source>
        <strain evidence="3">ATCC 42464 / BCRC 31852 / DSM 1799</strain>
    </source>
</reference>
<feature type="compositionally biased region" description="Low complexity" evidence="1">
    <location>
        <begin position="249"/>
        <end position="262"/>
    </location>
</feature>
<sequence length="311" mass="32567">MGRWSYLDSDEERLPEGMVRVGYDADTQVYTYRDSDGSYWEGAPGARYGKLHRVRSSTPPLPSVHIANDIRGEEQPYILHDFYGSDTDESSGEGDPAFSHGNNGKTGASPRSPTKAVLHGADRPHHPTPGKGSKTLPRLFTATNRNPDPDPDPDLDTDTDKLSTATTIRASVSSAPSVTSEATTTTATNDASTNARTGPGLRRAGTLSRLARFLSPSSPSPSDPGGRLGLARRATVHSGTGGEEKKKGSSPSRSSSFSSRRPWAAATSGRSGGDAAGNARWPGSGPGAGTGSGPGGQRKKCATTFEEILGE</sequence>
<dbReference type="InParanoid" id="G2QCJ4"/>